<dbReference type="EMBL" id="CP040736">
    <property type="protein sequence ID" value="QCX25033.1"/>
    <property type="molecule type" value="Genomic_DNA"/>
</dbReference>
<dbReference type="Proteomes" id="UP000310673">
    <property type="component" value="Chromosome"/>
</dbReference>
<organism evidence="3 4">
    <name type="scientific">Companilactobacillus futsaii</name>
    <dbReference type="NCBI Taxonomy" id="938155"/>
    <lineage>
        <taxon>Bacteria</taxon>
        <taxon>Bacillati</taxon>
        <taxon>Bacillota</taxon>
        <taxon>Bacilli</taxon>
        <taxon>Lactobacillales</taxon>
        <taxon>Lactobacillaceae</taxon>
        <taxon>Companilactobacillus</taxon>
    </lineage>
</organism>
<dbReference type="AlphaFoldDB" id="A0A5B7T016"/>
<evidence type="ECO:0000313" key="4">
    <source>
        <dbReference type="Proteomes" id="UP000310673"/>
    </source>
</evidence>
<feature type="domain" description="Primase C-terminal 1" evidence="1">
    <location>
        <begin position="206"/>
        <end position="271"/>
    </location>
</feature>
<dbReference type="SMART" id="SM00943">
    <property type="entry name" value="Prim-Pol"/>
    <property type="match status" value="1"/>
</dbReference>
<dbReference type="STRING" id="1423818.FC88_GL000445"/>
<name>A0A5B7T016_9LACO</name>
<accession>A0A5B7T016</accession>
<dbReference type="KEGG" id="lft:FG051_07870"/>
<dbReference type="Pfam" id="PF08708">
    <property type="entry name" value="PriCT_1"/>
    <property type="match status" value="1"/>
</dbReference>
<reference evidence="3 4" key="1">
    <citation type="submission" date="2019-05" db="EMBL/GenBank/DDBJ databases">
        <title>Genome Sequence of Lactobacillus futsaii Y97, a Potential Probiotic Strain Isolated from the Futsai of Taiwan.</title>
        <authorList>
            <person name="Du X."/>
        </authorList>
    </citation>
    <scope>NUCLEOTIDE SEQUENCE [LARGE SCALE GENOMIC DNA]</scope>
    <source>
        <strain evidence="3 4">Y97</strain>
    </source>
</reference>
<gene>
    <name evidence="3" type="ORF">FG051_07870</name>
</gene>
<evidence type="ECO:0000259" key="1">
    <source>
        <dbReference type="SMART" id="SM00942"/>
    </source>
</evidence>
<evidence type="ECO:0000259" key="2">
    <source>
        <dbReference type="SMART" id="SM00943"/>
    </source>
</evidence>
<dbReference type="CDD" id="cd04859">
    <property type="entry name" value="Prim_Pol"/>
    <property type="match status" value="1"/>
</dbReference>
<feature type="domain" description="DNA primase/polymerase bifunctional N-terminal" evidence="2">
    <location>
        <begin position="18"/>
        <end position="177"/>
    </location>
</feature>
<proteinExistence type="predicted"/>
<evidence type="ECO:0000313" key="3">
    <source>
        <dbReference type="EMBL" id="QCX25033.1"/>
    </source>
</evidence>
<protein>
    <submittedName>
        <fullName evidence="3">DNA replication protein</fullName>
    </submittedName>
</protein>
<dbReference type="InterPro" id="IPR015330">
    <property type="entry name" value="DNA_primase/pol_bifunc_N"/>
</dbReference>
<dbReference type="InterPro" id="IPR014820">
    <property type="entry name" value="PriCT_1"/>
</dbReference>
<dbReference type="SMART" id="SM00942">
    <property type="entry name" value="PriCT_1"/>
    <property type="match status" value="1"/>
</dbReference>
<sequence length="276" mass="30407">MRTQRNQGSDKLTTYEMALELAKRNIYYYPTAPGSKSGMKDTHGFSDAVNDDSMAQEWFQGTNNNIGINLKKSGLMVVDVDMHGNGNGRHNLLKVFQTYGRLPDDTLIERTPHNGIHYFLKVPSGVKVKSQTSAFFDQSGIDLMCNNILIAPSTIDGASYAHVSGSYDDIKQAPTWLLEFAQDKPANNVNSGTPRLKKYTGALLDKIVKGATKGQRNDFITSVAGSMLAVGTSASNVYELLSVINNSFVSPSLPQKELETIYRSVLMREIEKLKAD</sequence>
<dbReference type="SUPFAM" id="SSF56747">
    <property type="entry name" value="Prim-pol domain"/>
    <property type="match status" value="1"/>
</dbReference>
<dbReference type="RefSeq" id="WP_149029849.1">
    <property type="nucleotide sequence ID" value="NZ_CP040736.1"/>
</dbReference>
<dbReference type="Pfam" id="PF09250">
    <property type="entry name" value="Prim-Pol"/>
    <property type="match status" value="1"/>
</dbReference>